<proteinExistence type="predicted"/>
<dbReference type="AlphaFoldDB" id="A0A0C3BB17"/>
<dbReference type="EMBL" id="KN833059">
    <property type="protein sequence ID" value="KIM74522.1"/>
    <property type="molecule type" value="Genomic_DNA"/>
</dbReference>
<dbReference type="Proteomes" id="UP000054166">
    <property type="component" value="Unassembled WGS sequence"/>
</dbReference>
<dbReference type="STRING" id="765440.A0A0C3BB17"/>
<evidence type="ECO:0000313" key="2">
    <source>
        <dbReference type="Proteomes" id="UP000054166"/>
    </source>
</evidence>
<gene>
    <name evidence="1" type="ORF">PILCRDRAFT_79963</name>
</gene>
<keyword evidence="2" id="KW-1185">Reference proteome</keyword>
<accession>A0A0C3BB17</accession>
<dbReference type="HOGENOM" id="CLU_2638957_0_0_1"/>
<reference evidence="2" key="2">
    <citation type="submission" date="2015-01" db="EMBL/GenBank/DDBJ databases">
        <title>Evolutionary Origins and Diversification of the Mycorrhizal Mutualists.</title>
        <authorList>
            <consortium name="DOE Joint Genome Institute"/>
            <consortium name="Mycorrhizal Genomics Consortium"/>
            <person name="Kohler A."/>
            <person name="Kuo A."/>
            <person name="Nagy L.G."/>
            <person name="Floudas D."/>
            <person name="Copeland A."/>
            <person name="Barry K.W."/>
            <person name="Cichocki N."/>
            <person name="Veneault-Fourrey C."/>
            <person name="LaButti K."/>
            <person name="Lindquist E.A."/>
            <person name="Lipzen A."/>
            <person name="Lundell T."/>
            <person name="Morin E."/>
            <person name="Murat C."/>
            <person name="Riley R."/>
            <person name="Ohm R."/>
            <person name="Sun H."/>
            <person name="Tunlid A."/>
            <person name="Henrissat B."/>
            <person name="Grigoriev I.V."/>
            <person name="Hibbett D.S."/>
            <person name="Martin F."/>
        </authorList>
    </citation>
    <scope>NUCLEOTIDE SEQUENCE [LARGE SCALE GENOMIC DNA]</scope>
    <source>
        <strain evidence="2">F 1598</strain>
    </source>
</reference>
<sequence length="77" mass="8675">MRCNMDIKFIGSGASAKVILYYIMDYITKAQLKTHVAYATLELAVSKLREYDPNVDEMANRSKKLLKKCALMSPLTG</sequence>
<reference evidence="1 2" key="1">
    <citation type="submission" date="2014-04" db="EMBL/GenBank/DDBJ databases">
        <authorList>
            <consortium name="DOE Joint Genome Institute"/>
            <person name="Kuo A."/>
            <person name="Tarkka M."/>
            <person name="Buscot F."/>
            <person name="Kohler A."/>
            <person name="Nagy L.G."/>
            <person name="Floudas D."/>
            <person name="Copeland A."/>
            <person name="Barry K.W."/>
            <person name="Cichocki N."/>
            <person name="Veneault-Fourrey C."/>
            <person name="LaButti K."/>
            <person name="Lindquist E.A."/>
            <person name="Lipzen A."/>
            <person name="Lundell T."/>
            <person name="Morin E."/>
            <person name="Murat C."/>
            <person name="Sun H."/>
            <person name="Tunlid A."/>
            <person name="Henrissat B."/>
            <person name="Grigoriev I.V."/>
            <person name="Hibbett D.S."/>
            <person name="Martin F."/>
            <person name="Nordberg H.P."/>
            <person name="Cantor M.N."/>
            <person name="Hua S.X."/>
        </authorList>
    </citation>
    <scope>NUCLEOTIDE SEQUENCE [LARGE SCALE GENOMIC DNA]</scope>
    <source>
        <strain evidence="1 2">F 1598</strain>
    </source>
</reference>
<dbReference type="OrthoDB" id="2993253at2759"/>
<evidence type="ECO:0000313" key="1">
    <source>
        <dbReference type="EMBL" id="KIM74522.1"/>
    </source>
</evidence>
<dbReference type="InParanoid" id="A0A0C3BB17"/>
<protein>
    <submittedName>
        <fullName evidence="1">Uncharacterized protein</fullName>
    </submittedName>
</protein>
<name>A0A0C3BB17_PILCF</name>
<organism evidence="1 2">
    <name type="scientific">Piloderma croceum (strain F 1598)</name>
    <dbReference type="NCBI Taxonomy" id="765440"/>
    <lineage>
        <taxon>Eukaryota</taxon>
        <taxon>Fungi</taxon>
        <taxon>Dikarya</taxon>
        <taxon>Basidiomycota</taxon>
        <taxon>Agaricomycotina</taxon>
        <taxon>Agaricomycetes</taxon>
        <taxon>Agaricomycetidae</taxon>
        <taxon>Atheliales</taxon>
        <taxon>Atheliaceae</taxon>
        <taxon>Piloderma</taxon>
    </lineage>
</organism>